<reference evidence="3" key="1">
    <citation type="submission" date="2010-05" db="EMBL/GenBank/DDBJ databases">
        <authorList>
            <person name="Muzny D."/>
            <person name="Qin X."/>
            <person name="Buhay C."/>
            <person name="Dugan-Rocha S."/>
            <person name="Ding Y."/>
            <person name="Chen G."/>
            <person name="Hawes A."/>
            <person name="Holder M."/>
            <person name="Jhangiani S."/>
            <person name="Johnson A."/>
            <person name="Khan Z."/>
            <person name="Li Z."/>
            <person name="Liu W."/>
            <person name="Liu X."/>
            <person name="Perez L."/>
            <person name="Shen H."/>
            <person name="Wang Q."/>
            <person name="Watt J."/>
            <person name="Xi L."/>
            <person name="Xin Y."/>
            <person name="Zhou J."/>
            <person name="Deng J."/>
            <person name="Jiang H."/>
            <person name="Liu Y."/>
            <person name="Qu J."/>
            <person name="Song X.-Z."/>
            <person name="Zhang L."/>
            <person name="Villasana D."/>
            <person name="Johnson A."/>
            <person name="Liu J."/>
            <person name="Liyanage D."/>
            <person name="Lorensuhewa L."/>
            <person name="Robinson T."/>
            <person name="Song A."/>
            <person name="Song B.-B."/>
            <person name="Dinh H."/>
            <person name="Thornton R."/>
            <person name="Coyle M."/>
            <person name="Francisco L."/>
            <person name="Jackson L."/>
            <person name="Javaid M."/>
            <person name="Korchina V."/>
            <person name="Kovar C."/>
            <person name="Mata R."/>
            <person name="Mathew T."/>
            <person name="Ngo R."/>
            <person name="Nguyen L."/>
            <person name="Nguyen N."/>
            <person name="Okwuonu G."/>
            <person name="Ongeri F."/>
            <person name="Pham C."/>
            <person name="Simmons D."/>
            <person name="Wilczek-Boney K."/>
            <person name="Hale W."/>
            <person name="Jakkamsetti A."/>
            <person name="Pham P."/>
            <person name="Ruth R."/>
            <person name="San Lucas F."/>
            <person name="Warren J."/>
            <person name="Zhang J."/>
            <person name="Zhao Z."/>
            <person name="Zhou C."/>
            <person name="Zhu D."/>
            <person name="Lee S."/>
            <person name="Bess C."/>
            <person name="Blankenburg K."/>
            <person name="Forbes L."/>
            <person name="Fu Q."/>
            <person name="Gubbala S."/>
            <person name="Hirani K."/>
            <person name="Jayaseelan J.C."/>
            <person name="Lara F."/>
            <person name="Munidasa M."/>
            <person name="Palculict T."/>
            <person name="Patil S."/>
            <person name="Pu L.-L."/>
            <person name="Saada N."/>
            <person name="Tang L."/>
            <person name="Weissenberger G."/>
            <person name="Zhu Y."/>
            <person name="Hemphill L."/>
            <person name="Shang Y."/>
            <person name="Youmans B."/>
            <person name="Ayvaz T."/>
            <person name="Ross M."/>
            <person name="Santibanez J."/>
            <person name="Aqrawi P."/>
            <person name="Gross S."/>
            <person name="Joshi V."/>
            <person name="Fowler G."/>
            <person name="Nazareth L."/>
            <person name="Reid J."/>
            <person name="Worley K."/>
            <person name="Petrosino J."/>
            <person name="Highlander S."/>
            <person name="Gibbs R."/>
        </authorList>
    </citation>
    <scope>NUCLEOTIDE SEQUENCE [LARGE SCALE GENOMIC DNA]</scope>
    <source>
        <strain evidence="3">MN8</strain>
    </source>
</reference>
<sequence>MNKQIFKGATTMADITVVNDTGELYNVINQKKSEGYLESELTIISKSKLHLNDLHDSEISLISTSGTFSDKMTKLLTGEDGEHAVLSRYNLAPDELEKYKQLILDDKMLVVGVRDHSSHQEVLENNSAYEEVDITHFAEASKGPKA</sequence>
<dbReference type="Proteomes" id="UP000003455">
    <property type="component" value="Chromosome"/>
</dbReference>
<comment type="similarity">
    <text evidence="1">Belongs to the UPF0355 family.</text>
</comment>
<gene>
    <name evidence="3" type="ORF">HMPREF0769_10069</name>
</gene>
<dbReference type="InterPro" id="IPR025889">
    <property type="entry name" value="GSP17M-like_dom"/>
</dbReference>
<dbReference type="HOGENOM" id="CLU_152601_0_0_9"/>
<feature type="domain" description="General stress protein 17M-like" evidence="2">
    <location>
        <begin position="15"/>
        <end position="104"/>
    </location>
</feature>
<proteinExistence type="inferred from homology"/>
<evidence type="ECO:0000256" key="1">
    <source>
        <dbReference type="ARBA" id="ARBA00008128"/>
    </source>
</evidence>
<evidence type="ECO:0000259" key="2">
    <source>
        <dbReference type="Pfam" id="PF11181"/>
    </source>
</evidence>
<protein>
    <recommendedName>
        <fullName evidence="2">General stress protein 17M-like domain-containing protein</fullName>
    </recommendedName>
</protein>
<dbReference type="AlphaFoldDB" id="A0A0E1X9M8"/>
<name>A0A0E1X9M8_STAAU</name>
<evidence type="ECO:0000313" key="3">
    <source>
        <dbReference type="EMBL" id="EFH96067.1"/>
    </source>
</evidence>
<dbReference type="Pfam" id="PF11181">
    <property type="entry name" value="YflT"/>
    <property type="match status" value="1"/>
</dbReference>
<comment type="caution">
    <text evidence="3">The sequence shown here is derived from an EMBL/GenBank/DDBJ whole genome shotgun (WGS) entry which is preliminary data.</text>
</comment>
<accession>A0A0E1X9M8</accession>
<organism evidence="3">
    <name type="scientific">Staphylococcus aureus subsp. aureus MN8</name>
    <dbReference type="NCBI Taxonomy" id="548470"/>
    <lineage>
        <taxon>Bacteria</taxon>
        <taxon>Bacillati</taxon>
        <taxon>Bacillota</taxon>
        <taxon>Bacilli</taxon>
        <taxon>Bacillales</taxon>
        <taxon>Staphylococcaceae</taxon>
        <taxon>Staphylococcus</taxon>
    </lineage>
</organism>
<dbReference type="EMBL" id="ACJA02000001">
    <property type="protein sequence ID" value="EFH96067.1"/>
    <property type="molecule type" value="Genomic_DNA"/>
</dbReference>